<dbReference type="PANTHER" id="PTHR43706:SF47">
    <property type="entry name" value="EXTERNAL NADH-UBIQUINONE OXIDOREDUCTASE 1, MITOCHONDRIAL-RELATED"/>
    <property type="match status" value="1"/>
</dbReference>
<keyword evidence="3" id="KW-0285">Flavoprotein</keyword>
<evidence type="ECO:0000256" key="7">
    <source>
        <dbReference type="ARBA" id="ARBA00047599"/>
    </source>
</evidence>
<organism evidence="9 10">
    <name type="scientific">Dietzia aerolata</name>
    <dbReference type="NCBI Taxonomy" id="595984"/>
    <lineage>
        <taxon>Bacteria</taxon>
        <taxon>Bacillati</taxon>
        <taxon>Actinomycetota</taxon>
        <taxon>Actinomycetes</taxon>
        <taxon>Mycobacteriales</taxon>
        <taxon>Dietziaceae</taxon>
        <taxon>Dietzia</taxon>
    </lineage>
</organism>
<dbReference type="InterPro" id="IPR023753">
    <property type="entry name" value="FAD/NAD-binding_dom"/>
</dbReference>
<name>A0ABV5JSX9_9ACTN</name>
<comment type="catalytic activity">
    <reaction evidence="7">
        <text>a quinone + NADH + H(+) = a quinol + NAD(+)</text>
        <dbReference type="Rhea" id="RHEA:46160"/>
        <dbReference type="ChEBI" id="CHEBI:15378"/>
        <dbReference type="ChEBI" id="CHEBI:24646"/>
        <dbReference type="ChEBI" id="CHEBI:57540"/>
        <dbReference type="ChEBI" id="CHEBI:57945"/>
        <dbReference type="ChEBI" id="CHEBI:132124"/>
        <dbReference type="EC" id="1.6.5.9"/>
    </reaction>
</comment>
<dbReference type="PRINTS" id="PR00411">
    <property type="entry name" value="PNDRDTASEI"/>
</dbReference>
<reference evidence="9 10" key="1">
    <citation type="submission" date="2024-09" db="EMBL/GenBank/DDBJ databases">
        <authorList>
            <person name="Sun Q."/>
            <person name="Mori K."/>
        </authorList>
    </citation>
    <scope>NUCLEOTIDE SEQUENCE [LARGE SCALE GENOMIC DNA]</scope>
    <source>
        <strain evidence="9 10">CCM 7659</strain>
    </source>
</reference>
<sequence>MTNATSNYQVIIVGAGFAGVAAARRLGKAKIPTLLIDRNNYSQFQPLLYQVASSQLPPSDVAEPLRAIFRKRPSVRVLTAEVTAIDAAAHTVTVDDGTVYSAPTLVIAAGAVVNFFGTPGAAEHAYPLYSVSDSTRLGAAIIEQFDKADARVAAGEALDPTNIVVVGAGPTGVEMAGAIAETINSVVPRTYSDAVREAFTVHLADLAKTVLGPFTEELQQYAQEHLEELGVQLHLGTSVKEVRADGVTLSDGEVLAAPIVIWAGGLHAQPVVGQAGITPGRGGRLNVNDDLTVPGFPGVYALGDAANIPDGAGKTLPGLGAVAKQAGAWAGENILADLKGTQRTAFEYHDRGFMAMIGRMAAVAEVGRSHKQLHGSLAFAGWLAVHDVLLPSARPRYNALVNWVRDYFTEDRTEFIVGDATRT</sequence>
<evidence type="ECO:0000313" key="9">
    <source>
        <dbReference type="EMBL" id="MFB9259829.1"/>
    </source>
</evidence>
<evidence type="ECO:0000256" key="3">
    <source>
        <dbReference type="ARBA" id="ARBA00022630"/>
    </source>
</evidence>
<evidence type="ECO:0000256" key="4">
    <source>
        <dbReference type="ARBA" id="ARBA00022827"/>
    </source>
</evidence>
<dbReference type="InterPro" id="IPR045024">
    <property type="entry name" value="NDH-2"/>
</dbReference>
<evidence type="ECO:0000256" key="6">
    <source>
        <dbReference type="ARBA" id="ARBA00023027"/>
    </source>
</evidence>
<dbReference type="EMBL" id="JBHMDY010000004">
    <property type="protein sequence ID" value="MFB9259829.1"/>
    <property type="molecule type" value="Genomic_DNA"/>
</dbReference>
<proteinExistence type="inferred from homology"/>
<evidence type="ECO:0000313" key="10">
    <source>
        <dbReference type="Proteomes" id="UP001589700"/>
    </source>
</evidence>
<protein>
    <recommendedName>
        <fullName evidence="2">NADH:ubiquinone reductase (non-electrogenic)</fullName>
        <ecNumber evidence="2">1.6.5.9</ecNumber>
    </recommendedName>
</protein>
<comment type="similarity">
    <text evidence="1">Belongs to the NADH dehydrogenase family.</text>
</comment>
<dbReference type="Pfam" id="PF07992">
    <property type="entry name" value="Pyr_redox_2"/>
    <property type="match status" value="1"/>
</dbReference>
<feature type="domain" description="FAD/NAD(P)-binding" evidence="8">
    <location>
        <begin position="8"/>
        <end position="318"/>
    </location>
</feature>
<keyword evidence="4" id="KW-0274">FAD</keyword>
<dbReference type="PANTHER" id="PTHR43706">
    <property type="entry name" value="NADH DEHYDROGENASE"/>
    <property type="match status" value="1"/>
</dbReference>
<dbReference type="SUPFAM" id="SSF51905">
    <property type="entry name" value="FAD/NAD(P)-binding domain"/>
    <property type="match status" value="1"/>
</dbReference>
<dbReference type="Proteomes" id="UP001589700">
    <property type="component" value="Unassembled WGS sequence"/>
</dbReference>
<dbReference type="PRINTS" id="PR00368">
    <property type="entry name" value="FADPNR"/>
</dbReference>
<dbReference type="EC" id="1.6.5.9" evidence="2"/>
<comment type="caution">
    <text evidence="9">The sequence shown here is derived from an EMBL/GenBank/DDBJ whole genome shotgun (WGS) entry which is preliminary data.</text>
</comment>
<keyword evidence="6" id="KW-0520">NAD</keyword>
<keyword evidence="10" id="KW-1185">Reference proteome</keyword>
<accession>A0ABV5JSX9</accession>
<keyword evidence="5 9" id="KW-0560">Oxidoreductase</keyword>
<evidence type="ECO:0000259" key="8">
    <source>
        <dbReference type="Pfam" id="PF07992"/>
    </source>
</evidence>
<dbReference type="RefSeq" id="WP_182633558.1">
    <property type="nucleotide sequence ID" value="NZ_JAALDM010000319.1"/>
</dbReference>
<gene>
    <name evidence="9" type="ORF">ACFFVD_08445</name>
</gene>
<dbReference type="Gene3D" id="3.50.50.100">
    <property type="match status" value="1"/>
</dbReference>
<evidence type="ECO:0000256" key="1">
    <source>
        <dbReference type="ARBA" id="ARBA00005272"/>
    </source>
</evidence>
<evidence type="ECO:0000256" key="2">
    <source>
        <dbReference type="ARBA" id="ARBA00012637"/>
    </source>
</evidence>
<evidence type="ECO:0000256" key="5">
    <source>
        <dbReference type="ARBA" id="ARBA00023002"/>
    </source>
</evidence>
<dbReference type="InterPro" id="IPR036188">
    <property type="entry name" value="FAD/NAD-bd_sf"/>
</dbReference>
<dbReference type="GO" id="GO:0016491">
    <property type="term" value="F:oxidoreductase activity"/>
    <property type="evidence" value="ECO:0007669"/>
    <property type="project" value="UniProtKB-KW"/>
</dbReference>